<name>A0A1U8KN24_GOSHI</name>
<reference evidence="1" key="1">
    <citation type="journal article" date="2020" name="Nat. Genet.">
        <title>Genomic diversifications of five Gossypium allopolyploid species and their impact on cotton improvement.</title>
        <authorList>
            <person name="Chen Z.J."/>
            <person name="Sreedasyam A."/>
            <person name="Ando A."/>
            <person name="Song Q."/>
            <person name="De Santiago L.M."/>
            <person name="Hulse-Kemp A.M."/>
            <person name="Ding M."/>
            <person name="Ye W."/>
            <person name="Kirkbride R.C."/>
            <person name="Jenkins J."/>
            <person name="Plott C."/>
            <person name="Lovell J."/>
            <person name="Lin Y.M."/>
            <person name="Vaughn R."/>
            <person name="Liu B."/>
            <person name="Simpson S."/>
            <person name="Scheffler B.E."/>
            <person name="Wen L."/>
            <person name="Saski C.A."/>
            <person name="Grover C.E."/>
            <person name="Hu G."/>
            <person name="Conover J.L."/>
            <person name="Carlson J.W."/>
            <person name="Shu S."/>
            <person name="Boston L.B."/>
            <person name="Williams M."/>
            <person name="Peterson D.G."/>
            <person name="McGee K."/>
            <person name="Jones D.C."/>
            <person name="Wendel J.F."/>
            <person name="Stelly D.M."/>
            <person name="Grimwood J."/>
            <person name="Schmutz J."/>
        </authorList>
    </citation>
    <scope>NUCLEOTIDE SEQUENCE [LARGE SCALE GENOMIC DNA]</scope>
    <source>
        <strain evidence="1">cv. TM-1</strain>
    </source>
</reference>
<organism evidence="1 2">
    <name type="scientific">Gossypium hirsutum</name>
    <name type="common">Upland cotton</name>
    <name type="synonym">Gossypium mexicanum</name>
    <dbReference type="NCBI Taxonomy" id="3635"/>
    <lineage>
        <taxon>Eukaryota</taxon>
        <taxon>Viridiplantae</taxon>
        <taxon>Streptophyta</taxon>
        <taxon>Embryophyta</taxon>
        <taxon>Tracheophyta</taxon>
        <taxon>Spermatophyta</taxon>
        <taxon>Magnoliopsida</taxon>
        <taxon>eudicotyledons</taxon>
        <taxon>Gunneridae</taxon>
        <taxon>Pentapetalae</taxon>
        <taxon>rosids</taxon>
        <taxon>malvids</taxon>
        <taxon>Malvales</taxon>
        <taxon>Malvaceae</taxon>
        <taxon>Malvoideae</taxon>
        <taxon>Gossypium</taxon>
    </lineage>
</organism>
<evidence type="ECO:0000313" key="1">
    <source>
        <dbReference type="Proteomes" id="UP000818029"/>
    </source>
</evidence>
<dbReference type="KEGG" id="ghi:107918781"/>
<dbReference type="Proteomes" id="UP000818029">
    <property type="component" value="Chromosome D13"/>
</dbReference>
<evidence type="ECO:0000313" key="2">
    <source>
        <dbReference type="RefSeq" id="XP_016703852.1"/>
    </source>
</evidence>
<dbReference type="AlphaFoldDB" id="A0A1U8KN24"/>
<keyword evidence="1" id="KW-1185">Reference proteome</keyword>
<accession>A0A1U8KN24</accession>
<protein>
    <submittedName>
        <fullName evidence="2">Protein enabled homolog</fullName>
    </submittedName>
</protein>
<dbReference type="GeneID" id="107918781"/>
<proteinExistence type="predicted"/>
<reference evidence="2" key="2">
    <citation type="submission" date="2025-08" db="UniProtKB">
        <authorList>
            <consortium name="RefSeq"/>
        </authorList>
    </citation>
    <scope>IDENTIFICATION</scope>
</reference>
<gene>
    <name evidence="2" type="primary">LOC107918781</name>
</gene>
<dbReference type="RefSeq" id="XP_016703852.1">
    <property type="nucleotide sequence ID" value="XM_016848363.1"/>
</dbReference>
<sequence length="89" mass="9722">MVIYPRITTLPSLSLFPTIPPPITSAFNFLQTSPPLPSPPLPPILSSPSSPPPLPPSPLLLLCSLHQIGVVTFVAYEFTLDREFQTSRK</sequence>